<protein>
    <recommendedName>
        <fullName evidence="11">ATP synthase subunit a</fullName>
    </recommendedName>
</protein>
<dbReference type="CDD" id="cd00310">
    <property type="entry name" value="ATP-synt_Fo_a_6"/>
    <property type="match status" value="1"/>
</dbReference>
<dbReference type="NCBIfam" id="TIGR01131">
    <property type="entry name" value="ATP_synt_6_or_A"/>
    <property type="match status" value="1"/>
</dbReference>
<dbReference type="InterPro" id="IPR023011">
    <property type="entry name" value="ATP_synth_F0_asu_AS"/>
</dbReference>
<feature type="transmembrane region" description="Helical" evidence="12">
    <location>
        <begin position="98"/>
        <end position="118"/>
    </location>
</feature>
<dbReference type="GO" id="GO:0005743">
    <property type="term" value="C:mitochondrial inner membrane"/>
    <property type="evidence" value="ECO:0007669"/>
    <property type="project" value="UniProtKB-SubCell"/>
</dbReference>
<feature type="transmembrane region" description="Helical" evidence="12">
    <location>
        <begin position="20"/>
        <end position="38"/>
    </location>
</feature>
<dbReference type="EMBL" id="MK393944">
    <property type="protein sequence ID" value="QDI93340.1"/>
    <property type="molecule type" value="Genomic_DNA"/>
</dbReference>
<dbReference type="InterPro" id="IPR035908">
    <property type="entry name" value="F0_ATP_A_sf"/>
</dbReference>
<keyword evidence="7 12" id="KW-1133">Transmembrane helix</keyword>
<sequence>MMTNLFSTFDPATSMSMSMNWMSTFIGMMIIPSMYWIIPSRINFMFKILFNSLYNEFKTLLGKKSQGINLMIIGLFLFILNNNMMGLLPYIFTSSSHLSYTLSLALPLWMSMMIFGWMNKTQEMFAHMIPNGTPPILMPFMVLIETISNLIRPGSLAVRLTANMIAGHLLMSLLGNNMTESSPMIMPLILMVQIILMMFETAVSIIQAYVFSVLTTLYSSEVN</sequence>
<dbReference type="InterPro" id="IPR045083">
    <property type="entry name" value="ATP_synth_F0_asu_bact/mt"/>
</dbReference>
<evidence type="ECO:0000256" key="7">
    <source>
        <dbReference type="ARBA" id="ARBA00022989"/>
    </source>
</evidence>
<dbReference type="GO" id="GO:0046933">
    <property type="term" value="F:proton-transporting ATP synthase activity, rotational mechanism"/>
    <property type="evidence" value="ECO:0007669"/>
    <property type="project" value="TreeGrafter"/>
</dbReference>
<evidence type="ECO:0000256" key="6">
    <source>
        <dbReference type="ARBA" id="ARBA00022781"/>
    </source>
</evidence>
<feature type="transmembrane region" description="Helical" evidence="12">
    <location>
        <begin position="188"/>
        <end position="210"/>
    </location>
</feature>
<evidence type="ECO:0000256" key="5">
    <source>
        <dbReference type="ARBA" id="ARBA00022692"/>
    </source>
</evidence>
<organism evidence="13">
    <name type="scientific">Quercophylus gonoporospinus</name>
    <dbReference type="NCBI Taxonomy" id="2127011"/>
    <lineage>
        <taxon>Eukaryota</taxon>
        <taxon>Metazoa</taxon>
        <taxon>Ecdysozoa</taxon>
        <taxon>Arthropoda</taxon>
        <taxon>Hexapoda</taxon>
        <taxon>Insecta</taxon>
        <taxon>Pterygota</taxon>
        <taxon>Neoptera</taxon>
        <taxon>Paraneoptera</taxon>
        <taxon>Hemiptera</taxon>
        <taxon>Heteroptera</taxon>
        <taxon>Panheteroptera</taxon>
        <taxon>Cimicomorpha</taxon>
        <taxon>Miridae</taxon>
        <taxon>Phylini</taxon>
        <taxon>Quercophylus</taxon>
    </lineage>
</organism>
<comment type="similarity">
    <text evidence="2">Belongs to the ATPase A chain family.</text>
</comment>
<evidence type="ECO:0000256" key="3">
    <source>
        <dbReference type="ARBA" id="ARBA00022448"/>
    </source>
</evidence>
<dbReference type="InterPro" id="IPR000568">
    <property type="entry name" value="ATP_synth_F0_asu"/>
</dbReference>
<keyword evidence="6" id="KW-0375">Hydrogen ion transport</keyword>
<keyword evidence="3" id="KW-0813">Transport</keyword>
<keyword evidence="10" id="KW-0066">ATP synthesis</keyword>
<feature type="transmembrane region" description="Helical" evidence="12">
    <location>
        <begin position="68"/>
        <end position="92"/>
    </location>
</feature>
<evidence type="ECO:0000256" key="2">
    <source>
        <dbReference type="ARBA" id="ARBA00006810"/>
    </source>
</evidence>
<dbReference type="PANTHER" id="PTHR11410">
    <property type="entry name" value="ATP SYNTHASE SUBUNIT A"/>
    <property type="match status" value="1"/>
</dbReference>
<dbReference type="GO" id="GO:0045259">
    <property type="term" value="C:proton-transporting ATP synthase complex"/>
    <property type="evidence" value="ECO:0007669"/>
    <property type="project" value="UniProtKB-KW"/>
</dbReference>
<reference evidence="13" key="1">
    <citation type="journal article" date="2019" name="Methods Ecol Evol">
        <title>Cost efficient high throughput capture of museum arthropod specimen DNA using PCR generated baits.</title>
        <authorList>
            <person name="Knyshov A."/>
            <person name="Gordon E.R.L."/>
            <person name="Weirauch C."/>
        </authorList>
    </citation>
    <scope>NUCLEOTIDE SEQUENCE</scope>
</reference>
<comment type="subcellular location">
    <subcellularLocation>
        <location evidence="1">Membrane</location>
        <topology evidence="1">Multi-pass membrane protein</topology>
    </subcellularLocation>
    <subcellularLocation>
        <location evidence="11">Mitochondrion inner membrane</location>
        <topology evidence="11">Multi-pass membrane protein</topology>
    </subcellularLocation>
</comment>
<gene>
    <name evidence="13" type="primary">ATP6</name>
</gene>
<accession>A0A514LND2</accession>
<keyword evidence="5 12" id="KW-0812">Transmembrane</keyword>
<geneLocation type="mitochondrion" evidence="13"/>
<name>A0A514LND2_9HEMI</name>
<keyword evidence="9 12" id="KW-0472">Membrane</keyword>
<dbReference type="Gene3D" id="1.20.120.220">
    <property type="entry name" value="ATP synthase, F0 complex, subunit A"/>
    <property type="match status" value="1"/>
</dbReference>
<keyword evidence="8" id="KW-0406">Ion transport</keyword>
<dbReference type="Pfam" id="PF00119">
    <property type="entry name" value="ATP-synt_A"/>
    <property type="match status" value="1"/>
</dbReference>
<evidence type="ECO:0000313" key="13">
    <source>
        <dbReference type="EMBL" id="QDI93340.1"/>
    </source>
</evidence>
<dbReference type="PROSITE" id="PS00449">
    <property type="entry name" value="ATPASE_A"/>
    <property type="match status" value="1"/>
</dbReference>
<dbReference type="PRINTS" id="PR00123">
    <property type="entry name" value="ATPASEA"/>
</dbReference>
<evidence type="ECO:0000256" key="12">
    <source>
        <dbReference type="SAM" id="Phobius"/>
    </source>
</evidence>
<dbReference type="SUPFAM" id="SSF81336">
    <property type="entry name" value="F1F0 ATP synthase subunit A"/>
    <property type="match status" value="1"/>
</dbReference>
<dbReference type="AlphaFoldDB" id="A0A514LND2"/>
<evidence type="ECO:0000256" key="1">
    <source>
        <dbReference type="ARBA" id="ARBA00004141"/>
    </source>
</evidence>
<evidence type="ECO:0000256" key="11">
    <source>
        <dbReference type="RuleBase" id="RU004450"/>
    </source>
</evidence>
<proteinExistence type="inferred from homology"/>
<keyword evidence="4" id="KW-0138">CF(0)</keyword>
<evidence type="ECO:0000256" key="8">
    <source>
        <dbReference type="ARBA" id="ARBA00023065"/>
    </source>
</evidence>
<dbReference type="PANTHER" id="PTHR11410:SF0">
    <property type="entry name" value="ATP SYNTHASE SUBUNIT A"/>
    <property type="match status" value="1"/>
</dbReference>
<keyword evidence="13" id="KW-0496">Mitochondrion</keyword>
<evidence type="ECO:0000256" key="10">
    <source>
        <dbReference type="ARBA" id="ARBA00023310"/>
    </source>
</evidence>
<evidence type="ECO:0000256" key="4">
    <source>
        <dbReference type="ARBA" id="ARBA00022547"/>
    </source>
</evidence>
<evidence type="ECO:0000256" key="9">
    <source>
        <dbReference type="ARBA" id="ARBA00023136"/>
    </source>
</evidence>